<evidence type="ECO:0000313" key="1">
    <source>
        <dbReference type="EMBL" id="MCZ2572537.1"/>
    </source>
</evidence>
<dbReference type="EMBL" id="JAPUAV010000010">
    <property type="protein sequence ID" value="MCZ2572537.1"/>
    <property type="molecule type" value="Genomic_DNA"/>
</dbReference>
<gene>
    <name evidence="1" type="ORF">O1420_14165</name>
</gene>
<proteinExistence type="predicted"/>
<organism evidence="1 2">
    <name type="scientific">Bacteroides fragilis</name>
    <dbReference type="NCBI Taxonomy" id="817"/>
    <lineage>
        <taxon>Bacteria</taxon>
        <taxon>Pseudomonadati</taxon>
        <taxon>Bacteroidota</taxon>
        <taxon>Bacteroidia</taxon>
        <taxon>Bacteroidales</taxon>
        <taxon>Bacteroidaceae</taxon>
        <taxon>Bacteroides</taxon>
    </lineage>
</organism>
<reference evidence="1" key="1">
    <citation type="submission" date="2022-12" db="EMBL/GenBank/DDBJ databases">
        <title>Development of a Multilocus Sequence Typing Scheme for Bacteroides fragilis Based on Whole Genome Sequencing Data and Clinical Application.</title>
        <authorList>
            <person name="Nielsen F.D."/>
            <person name="Justesen U.S."/>
        </authorList>
    </citation>
    <scope>NUCLEOTIDE SEQUENCE</scope>
    <source>
        <strain evidence="1">BF_BC_VIB_DK_2012_57</strain>
    </source>
</reference>
<comment type="caution">
    <text evidence="1">The sequence shown here is derived from an EMBL/GenBank/DDBJ whole genome shotgun (WGS) entry which is preliminary data.</text>
</comment>
<sequence>RIVNNNTEITSTQSVQLKEGKSYTLKIQFKKGPGINVLESDINLTGNGCTAQDKKDLAKLIWADGNLKSTGNSNYVWTTSTDRGYYYTWYSTYTGNTSQNNTDPCSKLNISTYGTGWRTPSRNELTKLSRCTNKAKVNNGMWFMNSSKGLFLPLAGHTPSASGASTGNGVVNSNLDGNYWCTEKYYRFLFGTNGHTVSDAASGAFGCSVRCVKGTKQ</sequence>
<dbReference type="AlphaFoldDB" id="A0A9Q4NWU7"/>
<name>A0A9Q4NWU7_BACFG</name>
<evidence type="ECO:0008006" key="3">
    <source>
        <dbReference type="Google" id="ProtNLM"/>
    </source>
</evidence>
<protein>
    <recommendedName>
        <fullName evidence="3">DUF1566 domain-containing protein</fullName>
    </recommendedName>
</protein>
<dbReference type="Proteomes" id="UP001078742">
    <property type="component" value="Unassembled WGS sequence"/>
</dbReference>
<accession>A0A9Q4NWU7</accession>
<feature type="non-terminal residue" evidence="1">
    <location>
        <position position="1"/>
    </location>
</feature>
<evidence type="ECO:0000313" key="2">
    <source>
        <dbReference type="Proteomes" id="UP001078742"/>
    </source>
</evidence>